<dbReference type="EMBL" id="VWNA01000001">
    <property type="protein sequence ID" value="MQT11228.1"/>
    <property type="molecule type" value="Genomic_DNA"/>
</dbReference>
<dbReference type="Proteomes" id="UP000332515">
    <property type="component" value="Unassembled WGS sequence"/>
</dbReference>
<dbReference type="CDD" id="cd16282">
    <property type="entry name" value="metallo-hydrolase-like_MBL-fold"/>
    <property type="match status" value="1"/>
</dbReference>
<dbReference type="SUPFAM" id="SSF56281">
    <property type="entry name" value="Metallo-hydrolase/oxidoreductase"/>
    <property type="match status" value="1"/>
</dbReference>
<evidence type="ECO:0000313" key="3">
    <source>
        <dbReference type="Proteomes" id="UP000332515"/>
    </source>
</evidence>
<organism evidence="2 3">
    <name type="scientific">Segnochrobactrum spirostomi</name>
    <dbReference type="NCBI Taxonomy" id="2608987"/>
    <lineage>
        <taxon>Bacteria</taxon>
        <taxon>Pseudomonadati</taxon>
        <taxon>Pseudomonadota</taxon>
        <taxon>Alphaproteobacteria</taxon>
        <taxon>Hyphomicrobiales</taxon>
        <taxon>Segnochrobactraceae</taxon>
        <taxon>Segnochrobactrum</taxon>
    </lineage>
</organism>
<evidence type="ECO:0000259" key="1">
    <source>
        <dbReference type="SMART" id="SM00849"/>
    </source>
</evidence>
<dbReference type="InterPro" id="IPR001279">
    <property type="entry name" value="Metallo-B-lactamas"/>
</dbReference>
<feature type="domain" description="Metallo-beta-lactamase" evidence="1">
    <location>
        <begin position="63"/>
        <end position="248"/>
    </location>
</feature>
<dbReference type="AlphaFoldDB" id="A0A6A7XY14"/>
<dbReference type="PANTHER" id="PTHR42951">
    <property type="entry name" value="METALLO-BETA-LACTAMASE DOMAIN-CONTAINING"/>
    <property type="match status" value="1"/>
</dbReference>
<accession>A0A6A7XY14</accession>
<keyword evidence="3" id="KW-1185">Reference proteome</keyword>
<sequence length="349" mass="37307">MPDRCHSTGSCWSQLRKISSPYLGLSRRPFMAASALAAETVTDAPVAIVELGSDCFAITSPGEATTGVIVGPDGVVVIDAQGTPARSARTAEALRRITDRPVRQLLLTHYHADSTLGAPAFGASEISASALTRGLILERGRASRERDQRRRGGDVHDGAMPRMVWPSATFGSSLSVWLGQREIRMMHLGRGHTLGDVVVWLPDARTMFVGDLVAHDVFPDAWDAYFQHWTQTLERIAGFRPAVVVPGHGETLPTAEAVSDGIGRTRARVAAIAAAASAAAEAGEPWTAAHQRAAESLAAAEPALVESEGWQDALAAAASRAFAEAKGQEMPLLWSYEREQALVLERSML</sequence>
<dbReference type="InterPro" id="IPR050855">
    <property type="entry name" value="NDM-1-like"/>
</dbReference>
<name>A0A6A7XY14_9HYPH</name>
<dbReference type="InterPro" id="IPR036866">
    <property type="entry name" value="RibonucZ/Hydroxyglut_hydro"/>
</dbReference>
<comment type="caution">
    <text evidence="2">The sequence shown here is derived from an EMBL/GenBank/DDBJ whole genome shotgun (WGS) entry which is preliminary data.</text>
</comment>
<reference evidence="2 3" key="1">
    <citation type="submission" date="2019-09" db="EMBL/GenBank/DDBJ databases">
        <title>Segnochrobactrum spirostomi gen. nov., sp. nov., isolated from the ciliate Spirostomum cf. yagiui and description of a novel family, Segnochrobactraceae fam. nov. within the order Rhizobiales of the class Alphaproteobacteria.</title>
        <authorList>
            <person name="Akter S."/>
            <person name="Shazib S.U.A."/>
            <person name="Shin M.K."/>
        </authorList>
    </citation>
    <scope>NUCLEOTIDE SEQUENCE [LARGE SCALE GENOMIC DNA]</scope>
    <source>
        <strain evidence="2 3">Sp-1</strain>
    </source>
</reference>
<keyword evidence="2" id="KW-0378">Hydrolase</keyword>
<dbReference type="PANTHER" id="PTHR42951:SF20">
    <property type="entry name" value="BETA LACTAMASE"/>
    <property type="match status" value="1"/>
</dbReference>
<dbReference type="SMART" id="SM00849">
    <property type="entry name" value="Lactamase_B"/>
    <property type="match status" value="1"/>
</dbReference>
<gene>
    <name evidence="2" type="ORF">F0357_00765</name>
</gene>
<evidence type="ECO:0000313" key="2">
    <source>
        <dbReference type="EMBL" id="MQT11228.1"/>
    </source>
</evidence>
<dbReference type="Pfam" id="PF00753">
    <property type="entry name" value="Lactamase_B"/>
    <property type="match status" value="1"/>
</dbReference>
<proteinExistence type="predicted"/>
<dbReference type="GO" id="GO:0016787">
    <property type="term" value="F:hydrolase activity"/>
    <property type="evidence" value="ECO:0007669"/>
    <property type="project" value="UniProtKB-KW"/>
</dbReference>
<protein>
    <submittedName>
        <fullName evidence="2">MBL fold metallo-hydrolase</fullName>
    </submittedName>
</protein>
<dbReference type="Gene3D" id="3.60.15.10">
    <property type="entry name" value="Ribonuclease Z/Hydroxyacylglutathione hydrolase-like"/>
    <property type="match status" value="1"/>
</dbReference>